<dbReference type="InterPro" id="IPR036397">
    <property type="entry name" value="RNaseH_sf"/>
</dbReference>
<dbReference type="AlphaFoldDB" id="A0A523RQU9"/>
<comment type="caution">
    <text evidence="4">The sequence shown here is derived from an EMBL/GenBank/DDBJ whole genome shotgun (WGS) entry which is preliminary data.</text>
</comment>
<reference evidence="4 5" key="1">
    <citation type="submission" date="2019-03" db="EMBL/GenBank/DDBJ databases">
        <title>Metabolic potential of uncultured bacteria and archaea associated with petroleum seepage in deep-sea sediments.</title>
        <authorList>
            <person name="Dong X."/>
            <person name="Hubert C."/>
        </authorList>
    </citation>
    <scope>NUCLEOTIDE SEQUENCE [LARGE SCALE GENOMIC DNA]</scope>
    <source>
        <strain evidence="4">E44_bin7</strain>
    </source>
</reference>
<gene>
    <name evidence="4" type="ORF">E3J84_06505</name>
</gene>
<dbReference type="Pfam" id="PF13683">
    <property type="entry name" value="rve_3"/>
    <property type="match status" value="1"/>
</dbReference>
<dbReference type="EMBL" id="SOKJ01000375">
    <property type="protein sequence ID" value="TET08172.1"/>
    <property type="molecule type" value="Genomic_DNA"/>
</dbReference>
<dbReference type="GO" id="GO:0003676">
    <property type="term" value="F:nucleic acid binding"/>
    <property type="evidence" value="ECO:0007669"/>
    <property type="project" value="InterPro"/>
</dbReference>
<feature type="compositionally biased region" description="Basic residues" evidence="2">
    <location>
        <begin position="41"/>
        <end position="50"/>
    </location>
</feature>
<feature type="region of interest" description="Disordered" evidence="2">
    <location>
        <begin position="37"/>
        <end position="56"/>
    </location>
</feature>
<dbReference type="InterPro" id="IPR012337">
    <property type="entry name" value="RNaseH-like_sf"/>
</dbReference>
<dbReference type="SUPFAM" id="SSF53098">
    <property type="entry name" value="Ribonuclease H-like"/>
    <property type="match status" value="1"/>
</dbReference>
<protein>
    <submittedName>
        <fullName evidence="4">Transposase</fullName>
    </submittedName>
</protein>
<dbReference type="InterPro" id="IPR001584">
    <property type="entry name" value="Integrase_cat-core"/>
</dbReference>
<keyword evidence="1" id="KW-0175">Coiled coil</keyword>
<dbReference type="PANTHER" id="PTHR35004:SF7">
    <property type="entry name" value="INTEGRASE PROTEIN"/>
    <property type="match status" value="1"/>
</dbReference>
<feature type="domain" description="Integrase catalytic" evidence="3">
    <location>
        <begin position="118"/>
        <end position="307"/>
    </location>
</feature>
<dbReference type="GO" id="GO:0015074">
    <property type="term" value="P:DNA integration"/>
    <property type="evidence" value="ECO:0007669"/>
    <property type="project" value="InterPro"/>
</dbReference>
<dbReference type="Proteomes" id="UP000316360">
    <property type="component" value="Unassembled WGS sequence"/>
</dbReference>
<dbReference type="Gene3D" id="3.30.420.10">
    <property type="entry name" value="Ribonuclease H-like superfamily/Ribonuclease H"/>
    <property type="match status" value="1"/>
</dbReference>
<evidence type="ECO:0000256" key="2">
    <source>
        <dbReference type="SAM" id="MobiDB-lite"/>
    </source>
</evidence>
<organism evidence="4 5">
    <name type="scientific">Aerophobetes bacterium</name>
    <dbReference type="NCBI Taxonomy" id="2030807"/>
    <lineage>
        <taxon>Bacteria</taxon>
        <taxon>Candidatus Aerophobota</taxon>
    </lineage>
</organism>
<evidence type="ECO:0000259" key="3">
    <source>
        <dbReference type="PROSITE" id="PS50994"/>
    </source>
</evidence>
<dbReference type="Pfam" id="PF13565">
    <property type="entry name" value="HTH_32"/>
    <property type="match status" value="1"/>
</dbReference>
<proteinExistence type="predicted"/>
<dbReference type="InterPro" id="IPR009057">
    <property type="entry name" value="Homeodomain-like_sf"/>
</dbReference>
<accession>A0A523RQU9</accession>
<evidence type="ECO:0000313" key="4">
    <source>
        <dbReference type="EMBL" id="TET08172.1"/>
    </source>
</evidence>
<evidence type="ECO:0000313" key="5">
    <source>
        <dbReference type="Proteomes" id="UP000316360"/>
    </source>
</evidence>
<dbReference type="PROSITE" id="PS50994">
    <property type="entry name" value="INTEGRASE"/>
    <property type="match status" value="1"/>
</dbReference>
<evidence type="ECO:0000256" key="1">
    <source>
        <dbReference type="SAM" id="Coils"/>
    </source>
</evidence>
<name>A0A523RQU9_UNCAE</name>
<feature type="coiled-coil region" evidence="1">
    <location>
        <begin position="110"/>
        <end position="140"/>
    </location>
</feature>
<dbReference type="PANTHER" id="PTHR35004">
    <property type="entry name" value="TRANSPOSASE RV3428C-RELATED"/>
    <property type="match status" value="1"/>
</dbReference>
<sequence length="379" mass="43705">MIQYYHENEKNLSFTARAFRCDRKTVRKWLRRFLKEGPQGLKRKPKKNPPPHKTPHEIEGKVIELKKKNPKLGQDKIKYILSGQYGIEISSSTINRILNQKGLIKKRKKKWQKKRDLKKLREDMNALEELQVDVKELDDIPPIYPLIAKGSLPRYEYSAKDNISTLGFVCLAEEKSLINSVRFIYLLFKHLQSFGIDTSKIKLQSDNGSEFIGSTSAKKRSAFTKLIEDVFGAEHTTIPVATPRFNGGVENFHGRIEDEFYSLEDFTSAKDVQERLFGYMLYYNLERPNQGEGINYRTPFEFFREKTGIDDPNICVFPPLILDKISLYVPEMLGRGGDFLPDEVTCTNRLTLHSSILESFHLKILLLVSALNQPKSPGK</sequence>
<dbReference type="SUPFAM" id="SSF46689">
    <property type="entry name" value="Homeodomain-like"/>
    <property type="match status" value="1"/>
</dbReference>